<dbReference type="PANTHER" id="PTHR33202">
    <property type="entry name" value="ZINC UPTAKE REGULATION PROTEIN"/>
    <property type="match status" value="1"/>
</dbReference>
<comment type="similarity">
    <text evidence="2">Belongs to the Fur family.</text>
</comment>
<keyword evidence="8" id="KW-0805">Transcription regulation</keyword>
<keyword evidence="6 11" id="KW-0862">Zinc</keyword>
<evidence type="ECO:0000256" key="7">
    <source>
        <dbReference type="ARBA" id="ARBA00023004"/>
    </source>
</evidence>
<dbReference type="GO" id="GO:0000976">
    <property type="term" value="F:transcription cis-regulatory region binding"/>
    <property type="evidence" value="ECO:0007669"/>
    <property type="project" value="TreeGrafter"/>
</dbReference>
<evidence type="ECO:0000256" key="8">
    <source>
        <dbReference type="ARBA" id="ARBA00023015"/>
    </source>
</evidence>
<sequence>MADSTTRLREADLRATAPRVAVLDTLESARIASEHLTATEIADRVAARIGAVSLQAVYDCLAALEQAELVRRIQPAGHPAHFEARVGDNHHHVVCRSCGRTEDIDCVVGEAPCVHPSSAGGFVIDQAEITFWGLCPDCAASAAATP</sequence>
<evidence type="ECO:0000256" key="1">
    <source>
        <dbReference type="ARBA" id="ARBA00004496"/>
    </source>
</evidence>
<dbReference type="GO" id="GO:1900376">
    <property type="term" value="P:regulation of secondary metabolite biosynthetic process"/>
    <property type="evidence" value="ECO:0007669"/>
    <property type="project" value="TreeGrafter"/>
</dbReference>
<proteinExistence type="inferred from homology"/>
<feature type="binding site" evidence="11">
    <location>
        <position position="95"/>
    </location>
    <ligand>
        <name>Zn(2+)</name>
        <dbReference type="ChEBI" id="CHEBI:29105"/>
    </ligand>
</feature>
<keyword evidence="10" id="KW-0804">Transcription</keyword>
<evidence type="ECO:0000313" key="14">
    <source>
        <dbReference type="Proteomes" id="UP000244893"/>
    </source>
</evidence>
<feature type="binding site" evidence="11">
    <location>
        <position position="135"/>
    </location>
    <ligand>
        <name>Zn(2+)</name>
        <dbReference type="ChEBI" id="CHEBI:29105"/>
    </ligand>
</feature>
<evidence type="ECO:0000313" key="13">
    <source>
        <dbReference type="EMBL" id="PVZ95541.1"/>
    </source>
</evidence>
<evidence type="ECO:0000256" key="9">
    <source>
        <dbReference type="ARBA" id="ARBA00023125"/>
    </source>
</evidence>
<keyword evidence="9" id="KW-0238">DNA-binding</keyword>
<comment type="subcellular location">
    <subcellularLocation>
        <location evidence="1">Cytoplasm</location>
    </subcellularLocation>
</comment>
<dbReference type="SUPFAM" id="SSF46785">
    <property type="entry name" value="Winged helix' DNA-binding domain"/>
    <property type="match status" value="1"/>
</dbReference>
<dbReference type="GO" id="GO:0005737">
    <property type="term" value="C:cytoplasm"/>
    <property type="evidence" value="ECO:0007669"/>
    <property type="project" value="UniProtKB-SubCell"/>
</dbReference>
<comment type="cofactor">
    <cofactor evidence="12">
        <name>Mn(2+)</name>
        <dbReference type="ChEBI" id="CHEBI:29035"/>
    </cofactor>
    <cofactor evidence="12">
        <name>Fe(2+)</name>
        <dbReference type="ChEBI" id="CHEBI:29033"/>
    </cofactor>
    <text evidence="12">Binds 1 Mn(2+) or Fe(2+) ion per subunit.</text>
</comment>
<dbReference type="PANTHER" id="PTHR33202:SF18">
    <property type="entry name" value="TRANSCRIPTIONAL REGULATOR FURA"/>
    <property type="match status" value="1"/>
</dbReference>
<dbReference type="OrthoDB" id="5242893at2"/>
<dbReference type="GO" id="GO:0008270">
    <property type="term" value="F:zinc ion binding"/>
    <property type="evidence" value="ECO:0007669"/>
    <property type="project" value="TreeGrafter"/>
</dbReference>
<dbReference type="InterPro" id="IPR036390">
    <property type="entry name" value="WH_DNA-bd_sf"/>
</dbReference>
<dbReference type="Proteomes" id="UP000244893">
    <property type="component" value="Unassembled WGS sequence"/>
</dbReference>
<dbReference type="GO" id="GO:0045892">
    <property type="term" value="P:negative regulation of DNA-templated transcription"/>
    <property type="evidence" value="ECO:0007669"/>
    <property type="project" value="TreeGrafter"/>
</dbReference>
<feature type="binding site" evidence="12">
    <location>
        <position position="110"/>
    </location>
    <ligand>
        <name>Fe cation</name>
        <dbReference type="ChEBI" id="CHEBI:24875"/>
    </ligand>
</feature>
<evidence type="ECO:0000256" key="10">
    <source>
        <dbReference type="ARBA" id="ARBA00023163"/>
    </source>
</evidence>
<keyword evidence="4" id="KW-0678">Repressor</keyword>
<comment type="cofactor">
    <cofactor evidence="11">
        <name>Zn(2+)</name>
        <dbReference type="ChEBI" id="CHEBI:29105"/>
    </cofactor>
    <text evidence="11">Binds 1 zinc ion per subunit.</text>
</comment>
<dbReference type="EMBL" id="QEOP01000001">
    <property type="protein sequence ID" value="PVZ95541.1"/>
    <property type="molecule type" value="Genomic_DNA"/>
</dbReference>
<dbReference type="Pfam" id="PF01475">
    <property type="entry name" value="FUR"/>
    <property type="match status" value="1"/>
</dbReference>
<feature type="binding site" evidence="11">
    <location>
        <position position="138"/>
    </location>
    <ligand>
        <name>Zn(2+)</name>
        <dbReference type="ChEBI" id="CHEBI:29105"/>
    </ligand>
</feature>
<organism evidence="13 14">
    <name type="scientific">Amnibacterium flavum</name>
    <dbReference type="NCBI Taxonomy" id="2173173"/>
    <lineage>
        <taxon>Bacteria</taxon>
        <taxon>Bacillati</taxon>
        <taxon>Actinomycetota</taxon>
        <taxon>Actinomycetes</taxon>
        <taxon>Micrococcales</taxon>
        <taxon>Microbacteriaceae</taxon>
        <taxon>Amnibacterium</taxon>
    </lineage>
</organism>
<keyword evidence="7 12" id="KW-0408">Iron</keyword>
<gene>
    <name evidence="13" type="ORF">DDQ50_03305</name>
</gene>
<protein>
    <submittedName>
        <fullName evidence="13">Transcriptional repressor</fullName>
    </submittedName>
</protein>
<name>A0A2V1HT76_9MICO</name>
<keyword evidence="3" id="KW-0963">Cytoplasm</keyword>
<dbReference type="Gene3D" id="3.30.1490.190">
    <property type="match status" value="1"/>
</dbReference>
<reference evidence="13 14" key="1">
    <citation type="submission" date="2018-05" db="EMBL/GenBank/DDBJ databases">
        <title>Amnibacterium sp. M8JJ-5, whole genome shotgun sequence.</title>
        <authorList>
            <person name="Tuo L."/>
        </authorList>
    </citation>
    <scope>NUCLEOTIDE SEQUENCE [LARGE SCALE GENOMIC DNA]</scope>
    <source>
        <strain evidence="13 14">M8JJ-5</strain>
    </source>
</reference>
<dbReference type="InterPro" id="IPR043135">
    <property type="entry name" value="Fur_C"/>
</dbReference>
<comment type="caution">
    <text evidence="13">The sequence shown here is derived from an EMBL/GenBank/DDBJ whole genome shotgun (WGS) entry which is preliminary data.</text>
</comment>
<accession>A0A2V1HT76</accession>
<dbReference type="InterPro" id="IPR036388">
    <property type="entry name" value="WH-like_DNA-bd_sf"/>
</dbReference>
<keyword evidence="14" id="KW-1185">Reference proteome</keyword>
<evidence type="ECO:0000256" key="12">
    <source>
        <dbReference type="PIRSR" id="PIRSR602481-2"/>
    </source>
</evidence>
<dbReference type="RefSeq" id="WP_116755276.1">
    <property type="nucleotide sequence ID" value="NZ_JBHUEX010000001.1"/>
</dbReference>
<evidence type="ECO:0000256" key="3">
    <source>
        <dbReference type="ARBA" id="ARBA00022490"/>
    </source>
</evidence>
<evidence type="ECO:0000256" key="11">
    <source>
        <dbReference type="PIRSR" id="PIRSR602481-1"/>
    </source>
</evidence>
<keyword evidence="5 11" id="KW-0479">Metal-binding</keyword>
<dbReference type="InterPro" id="IPR002481">
    <property type="entry name" value="FUR"/>
</dbReference>
<evidence type="ECO:0000256" key="4">
    <source>
        <dbReference type="ARBA" id="ARBA00022491"/>
    </source>
</evidence>
<dbReference type="AlphaFoldDB" id="A0A2V1HT76"/>
<dbReference type="Gene3D" id="1.10.10.10">
    <property type="entry name" value="Winged helix-like DNA-binding domain superfamily/Winged helix DNA-binding domain"/>
    <property type="match status" value="1"/>
</dbReference>
<dbReference type="GO" id="GO:0003700">
    <property type="term" value="F:DNA-binding transcription factor activity"/>
    <property type="evidence" value="ECO:0007669"/>
    <property type="project" value="InterPro"/>
</dbReference>
<evidence type="ECO:0000256" key="5">
    <source>
        <dbReference type="ARBA" id="ARBA00022723"/>
    </source>
</evidence>
<evidence type="ECO:0000256" key="2">
    <source>
        <dbReference type="ARBA" id="ARBA00007957"/>
    </source>
</evidence>
<feature type="binding site" evidence="11">
    <location>
        <position position="98"/>
    </location>
    <ligand>
        <name>Zn(2+)</name>
        <dbReference type="ChEBI" id="CHEBI:29105"/>
    </ligand>
</feature>
<evidence type="ECO:0000256" key="6">
    <source>
        <dbReference type="ARBA" id="ARBA00022833"/>
    </source>
</evidence>
<dbReference type="CDD" id="cd07153">
    <property type="entry name" value="Fur_like"/>
    <property type="match status" value="1"/>
</dbReference>